<reference evidence="1" key="1">
    <citation type="submission" date="2020-05" db="EMBL/GenBank/DDBJ databases">
        <title>Large-scale comparative analyses of tick genomes elucidate their genetic diversity and vector capacities.</title>
        <authorList>
            <person name="Jia N."/>
            <person name="Wang J."/>
            <person name="Shi W."/>
            <person name="Du L."/>
            <person name="Sun Y."/>
            <person name="Zhan W."/>
            <person name="Jiang J."/>
            <person name="Wang Q."/>
            <person name="Zhang B."/>
            <person name="Ji P."/>
            <person name="Sakyi L.B."/>
            <person name="Cui X."/>
            <person name="Yuan T."/>
            <person name="Jiang B."/>
            <person name="Yang W."/>
            <person name="Lam T.T.-Y."/>
            <person name="Chang Q."/>
            <person name="Ding S."/>
            <person name="Wang X."/>
            <person name="Zhu J."/>
            <person name="Ruan X."/>
            <person name="Zhao L."/>
            <person name="Wei J."/>
            <person name="Que T."/>
            <person name="Du C."/>
            <person name="Cheng J."/>
            <person name="Dai P."/>
            <person name="Han X."/>
            <person name="Huang E."/>
            <person name="Gao Y."/>
            <person name="Liu J."/>
            <person name="Shao H."/>
            <person name="Ye R."/>
            <person name="Li L."/>
            <person name="Wei W."/>
            <person name="Wang X."/>
            <person name="Wang C."/>
            <person name="Yang T."/>
            <person name="Huo Q."/>
            <person name="Li W."/>
            <person name="Guo W."/>
            <person name="Chen H."/>
            <person name="Zhou L."/>
            <person name="Ni X."/>
            <person name="Tian J."/>
            <person name="Zhou Y."/>
            <person name="Sheng Y."/>
            <person name="Liu T."/>
            <person name="Pan Y."/>
            <person name="Xia L."/>
            <person name="Li J."/>
            <person name="Zhao F."/>
            <person name="Cao W."/>
        </authorList>
    </citation>
    <scope>NUCLEOTIDE SEQUENCE</scope>
    <source>
        <strain evidence="1">Hyas-2018</strain>
    </source>
</reference>
<dbReference type="EMBL" id="CM023490">
    <property type="protein sequence ID" value="KAH6942313.1"/>
    <property type="molecule type" value="Genomic_DNA"/>
</dbReference>
<keyword evidence="2" id="KW-1185">Reference proteome</keyword>
<evidence type="ECO:0000313" key="1">
    <source>
        <dbReference type="EMBL" id="KAH6942313.1"/>
    </source>
</evidence>
<proteinExistence type="predicted"/>
<protein>
    <submittedName>
        <fullName evidence="1">Uncharacterized protein</fullName>
    </submittedName>
</protein>
<dbReference type="Proteomes" id="UP000821845">
    <property type="component" value="Chromosome 10"/>
</dbReference>
<comment type="caution">
    <text evidence="1">The sequence shown here is derived from an EMBL/GenBank/DDBJ whole genome shotgun (WGS) entry which is preliminary data.</text>
</comment>
<accession>A0ACB7T5I0</accession>
<sequence>MEEVTGRQPYVSCIKSFGRPILPPLMTDEKRRLMRHFKAVACEREAARAKRKREAFLRALGDADRGSSDAQDSSLDVVHTAPPSLAAGGNEPLTLPSIVVTRLEREARWAASDTPDTGSSATLVPSSSDSENGGPSTMDSVGVQCDELEVAGYAQNMTRSYTEDFVPGIQEDRPAEVPEVSTEVTPVVPVTSTWKPHIRSEPTTPTLMLTTPLSVERVTLTGAPTPPLKVPVTAEMTSPATPTMTPSLAQLLLRGLYRGGHNSVNGTDIKIVHPHNSLTKKASHVSPGSSDKHMRAAMAEEGTLKAETFKVSKTFVKTECELDDLSIISQLTDESADESSRRIIDDVHSQNDSLCVQMEKQQEPLSSDTDCVPTVKNSGHATGSRLFAEPTVPECRQVPESRDRVAQASTLPGKWDCVDARLISRAFNDTLKTFARINSLSTNDTGNGSFNASFDSSSKVTGRVVPWTSPAFDAMSVTEEHVPVKESPADNTLHGIPNVPGDDSAEETVADDVFMDAVNDSRARVSSSPLPNFFTKGNASTADRLPLFGKTALADWDRGDVGFVPASTSSNRHSMCSSTSSIYSSSGAERDVLALTFGSSADVEEDELYEDVDEPHSDQANPFAELTGSLEHSGSSMNESPSTSGSEHSK</sequence>
<gene>
    <name evidence="1" type="ORF">HPB50_003860</name>
</gene>
<organism evidence="1 2">
    <name type="scientific">Hyalomma asiaticum</name>
    <name type="common">Tick</name>
    <dbReference type="NCBI Taxonomy" id="266040"/>
    <lineage>
        <taxon>Eukaryota</taxon>
        <taxon>Metazoa</taxon>
        <taxon>Ecdysozoa</taxon>
        <taxon>Arthropoda</taxon>
        <taxon>Chelicerata</taxon>
        <taxon>Arachnida</taxon>
        <taxon>Acari</taxon>
        <taxon>Parasitiformes</taxon>
        <taxon>Ixodida</taxon>
        <taxon>Ixodoidea</taxon>
        <taxon>Ixodidae</taxon>
        <taxon>Hyalomminae</taxon>
        <taxon>Hyalomma</taxon>
    </lineage>
</organism>
<name>A0ACB7T5I0_HYAAI</name>
<evidence type="ECO:0000313" key="2">
    <source>
        <dbReference type="Proteomes" id="UP000821845"/>
    </source>
</evidence>